<dbReference type="SUPFAM" id="SSF56935">
    <property type="entry name" value="Porins"/>
    <property type="match status" value="1"/>
</dbReference>
<dbReference type="Gene3D" id="2.40.170.20">
    <property type="entry name" value="TonB-dependent receptor, beta-barrel domain"/>
    <property type="match status" value="1"/>
</dbReference>
<feature type="domain" description="TonB-dependent receptor plug" evidence="8">
    <location>
        <begin position="117"/>
        <end position="239"/>
    </location>
</feature>
<dbReference type="RefSeq" id="WP_320184115.1">
    <property type="nucleotide sequence ID" value="NZ_CP138332.1"/>
</dbReference>
<keyword evidence="4 7" id="KW-0812">Transmembrane</keyword>
<dbReference type="NCBIfam" id="TIGR04057">
    <property type="entry name" value="SusC_RagA_signa"/>
    <property type="match status" value="1"/>
</dbReference>
<evidence type="ECO:0000313" key="9">
    <source>
        <dbReference type="EMBL" id="MFD2966326.1"/>
    </source>
</evidence>
<evidence type="ECO:0000313" key="10">
    <source>
        <dbReference type="Proteomes" id="UP001597525"/>
    </source>
</evidence>
<dbReference type="Gene3D" id="2.170.130.10">
    <property type="entry name" value="TonB-dependent receptor, plug domain"/>
    <property type="match status" value="1"/>
</dbReference>
<sequence>MKQKLSLTIFLILVNFWVYAQTRISGSVRSTTQEALIGVTIMQKGTSNGATSDQAGNFVLDVPNSNVTLSFTYAGYATQDVALAGRTNIDVLLQENSTALTEVVVTALGIKKERKALGYSVSEVKGDELTQARETNVMNSLAGKVAGLNVIGGSGGPGSSSNLLIRGVSSIGGTVSPLYVINGIPMENPRGAQPGGQWDNAPDLGDAVGNLNPDDIETISVLKGAAASALYGYRAKAGVIMITTKSGKADGIEFNSNFVGEQIMDLTNWQYVYGQGTNNLKPTNATAAAQVGGSSWGGLLDGSMVPQFDGVERPYSAVKNNLSNFYRTGSNWTNTLTLTKAFTGGSIRLSGSNLDNKSVVPNSKIGRQTFNFAAIFDPIKNLSIDARVNYILENAKNRAMLSDGAGNANYQAMFLPTSLDINNLKPGSNPDGSELAFNSNNTFATNPWFAAEKFINDTRRERLITSFSARYELESGYFVQARGGRDNFTDNYTNVVPTGTAYRPNGSISMTNTEFVDMNADVLIGKTYSWDTDFSFSPVVGGSYRHTKTLATTNSGNDFNVPFVYNILNAANKSVNYTDSRLEVQSVYANAEFSYRDLVYLTGSVRSDWFSTLATPGFDNKLNIVYPSINTSFVFSEIWKPSFLSFGKIRAGYAEVGAATDPYQTLLTYGFLSESVNGTPLGTISNSNIPNSALLPSRASELEIGTEFSLFNNILSVDASWYNKISRDEIIPVSISQTTGYGGAVLNTGSLQNKGVEALITARIFRQPDGFSWTSAFNGAINNNKVLEMAEGTSIMPLGTSRTGYGFIQNLLDMPMLQVMAYDYRYDDNGDIVYLPSGVPERGQLIPMGSAIPKWTLGWNNELSYKRLNVSFLIDGKWGAKIYSGSDYYAYNNGLHKATLENREGNFAPAGSNTVTEASTYYSQLVQNVSKLNVQSADFIKLRQVIIGYTFPKLWNGGIKSLNISAVARNPFILMRKTDNIDPESSYSATVPGIELGGIPMTRTFGINLSAKF</sequence>
<keyword evidence="6 7" id="KW-0998">Cell outer membrane</keyword>
<dbReference type="SUPFAM" id="SSF49464">
    <property type="entry name" value="Carboxypeptidase regulatory domain-like"/>
    <property type="match status" value="1"/>
</dbReference>
<accession>A0ABW6BEB7</accession>
<dbReference type="InterPro" id="IPR012910">
    <property type="entry name" value="Plug_dom"/>
</dbReference>
<comment type="similarity">
    <text evidence="7">Belongs to the TonB-dependent receptor family.</text>
</comment>
<evidence type="ECO:0000256" key="4">
    <source>
        <dbReference type="ARBA" id="ARBA00022692"/>
    </source>
</evidence>
<evidence type="ECO:0000259" key="8">
    <source>
        <dbReference type="Pfam" id="PF07715"/>
    </source>
</evidence>
<comment type="subcellular location">
    <subcellularLocation>
        <location evidence="1 7">Cell outer membrane</location>
        <topology evidence="1 7">Multi-pass membrane protein</topology>
    </subcellularLocation>
</comment>
<keyword evidence="2 7" id="KW-0813">Transport</keyword>
<dbReference type="InterPro" id="IPR023997">
    <property type="entry name" value="TonB-dep_OMP_SusC/RagA_CS"/>
</dbReference>
<protein>
    <submittedName>
        <fullName evidence="9">SusC/RagA family TonB-linked outer membrane protein</fullName>
    </submittedName>
</protein>
<dbReference type="EMBL" id="JBHUPB010000003">
    <property type="protein sequence ID" value="MFD2966326.1"/>
    <property type="molecule type" value="Genomic_DNA"/>
</dbReference>
<reference evidence="10" key="1">
    <citation type="journal article" date="2019" name="Int. J. Syst. Evol. Microbiol.">
        <title>The Global Catalogue of Microorganisms (GCM) 10K type strain sequencing project: providing services to taxonomists for standard genome sequencing and annotation.</title>
        <authorList>
            <consortium name="The Broad Institute Genomics Platform"/>
            <consortium name="The Broad Institute Genome Sequencing Center for Infectious Disease"/>
            <person name="Wu L."/>
            <person name="Ma J."/>
        </authorList>
    </citation>
    <scope>NUCLEOTIDE SEQUENCE [LARGE SCALE GENOMIC DNA]</scope>
    <source>
        <strain evidence="10">KCTC 22814</strain>
    </source>
</reference>
<dbReference type="Pfam" id="PF07715">
    <property type="entry name" value="Plug"/>
    <property type="match status" value="1"/>
</dbReference>
<dbReference type="PROSITE" id="PS52016">
    <property type="entry name" value="TONB_DEPENDENT_REC_3"/>
    <property type="match status" value="1"/>
</dbReference>
<dbReference type="InterPro" id="IPR036942">
    <property type="entry name" value="Beta-barrel_TonB_sf"/>
</dbReference>
<dbReference type="Proteomes" id="UP001597525">
    <property type="component" value="Unassembled WGS sequence"/>
</dbReference>
<evidence type="ECO:0000256" key="3">
    <source>
        <dbReference type="ARBA" id="ARBA00022452"/>
    </source>
</evidence>
<dbReference type="InterPro" id="IPR039426">
    <property type="entry name" value="TonB-dep_rcpt-like"/>
</dbReference>
<name>A0ABW6BEB7_9SPHI</name>
<dbReference type="InterPro" id="IPR023996">
    <property type="entry name" value="TonB-dep_OMP_SusC/RagA"/>
</dbReference>
<comment type="caution">
    <text evidence="9">The sequence shown here is derived from an EMBL/GenBank/DDBJ whole genome shotgun (WGS) entry which is preliminary data.</text>
</comment>
<evidence type="ECO:0000256" key="5">
    <source>
        <dbReference type="ARBA" id="ARBA00023136"/>
    </source>
</evidence>
<dbReference type="NCBIfam" id="TIGR04056">
    <property type="entry name" value="OMP_RagA_SusC"/>
    <property type="match status" value="1"/>
</dbReference>
<evidence type="ECO:0000256" key="1">
    <source>
        <dbReference type="ARBA" id="ARBA00004571"/>
    </source>
</evidence>
<dbReference type="Pfam" id="PF13715">
    <property type="entry name" value="CarbopepD_reg_2"/>
    <property type="match status" value="1"/>
</dbReference>
<gene>
    <name evidence="9" type="ORF">ACFS7Y_02960</name>
</gene>
<evidence type="ECO:0000256" key="6">
    <source>
        <dbReference type="ARBA" id="ARBA00023237"/>
    </source>
</evidence>
<dbReference type="Gene3D" id="2.60.40.1120">
    <property type="entry name" value="Carboxypeptidase-like, regulatory domain"/>
    <property type="match status" value="1"/>
</dbReference>
<evidence type="ECO:0000256" key="7">
    <source>
        <dbReference type="PROSITE-ProRule" id="PRU01360"/>
    </source>
</evidence>
<keyword evidence="5 7" id="KW-0472">Membrane</keyword>
<dbReference type="InterPro" id="IPR008969">
    <property type="entry name" value="CarboxyPept-like_regulatory"/>
</dbReference>
<keyword evidence="10" id="KW-1185">Reference proteome</keyword>
<proteinExistence type="inferred from homology"/>
<keyword evidence="3 7" id="KW-1134">Transmembrane beta strand</keyword>
<organism evidence="9 10">
    <name type="scientific">Sphingobacterium bambusae</name>
    <dbReference type="NCBI Taxonomy" id="662858"/>
    <lineage>
        <taxon>Bacteria</taxon>
        <taxon>Pseudomonadati</taxon>
        <taxon>Bacteroidota</taxon>
        <taxon>Sphingobacteriia</taxon>
        <taxon>Sphingobacteriales</taxon>
        <taxon>Sphingobacteriaceae</taxon>
        <taxon>Sphingobacterium</taxon>
    </lineage>
</organism>
<evidence type="ECO:0000256" key="2">
    <source>
        <dbReference type="ARBA" id="ARBA00022448"/>
    </source>
</evidence>
<dbReference type="InterPro" id="IPR037066">
    <property type="entry name" value="Plug_dom_sf"/>
</dbReference>